<keyword evidence="1" id="KW-0694">RNA-binding</keyword>
<gene>
    <name evidence="2" type="ORF">cpu_06080</name>
</gene>
<dbReference type="InterPro" id="IPR036986">
    <property type="entry name" value="S4_RNA-bd_sf"/>
</dbReference>
<sequence length="86" mass="9461">MPSIASKAFLGGIMEKIIIYTEYIELDSLLKWANIAMTGGEAKEMIRKGLVLINGVVETRRKKKIYPGDRVEIAGGPALVVVAEER</sequence>
<keyword evidence="3" id="KW-1185">Reference proteome</keyword>
<dbReference type="GO" id="GO:0003723">
    <property type="term" value="F:RNA binding"/>
    <property type="evidence" value="ECO:0007669"/>
    <property type="project" value="UniProtKB-KW"/>
</dbReference>
<dbReference type="STRING" id="870242.cpu_06080"/>
<evidence type="ECO:0000313" key="2">
    <source>
        <dbReference type="EMBL" id="GAV22098.1"/>
    </source>
</evidence>
<accession>A0A1L8CT49</accession>
<evidence type="ECO:0000313" key="3">
    <source>
        <dbReference type="Proteomes" id="UP000187485"/>
    </source>
</evidence>
<dbReference type="EMBL" id="BDJK01000009">
    <property type="protein sequence ID" value="GAV22098.1"/>
    <property type="molecule type" value="Genomic_DNA"/>
</dbReference>
<name>A0A1L8CT49_9THEO</name>
<dbReference type="AlphaFoldDB" id="A0A1L8CT49"/>
<dbReference type="CDD" id="cd00165">
    <property type="entry name" value="S4"/>
    <property type="match status" value="1"/>
</dbReference>
<dbReference type="PROSITE" id="PS50889">
    <property type="entry name" value="S4"/>
    <property type="match status" value="1"/>
</dbReference>
<organism evidence="2 3">
    <name type="scientific">Carboxydothermus pertinax</name>
    <dbReference type="NCBI Taxonomy" id="870242"/>
    <lineage>
        <taxon>Bacteria</taxon>
        <taxon>Bacillati</taxon>
        <taxon>Bacillota</taxon>
        <taxon>Clostridia</taxon>
        <taxon>Thermoanaerobacterales</taxon>
        <taxon>Thermoanaerobacteraceae</taxon>
        <taxon>Carboxydothermus</taxon>
    </lineage>
</organism>
<dbReference type="SUPFAM" id="SSF55174">
    <property type="entry name" value="Alpha-L RNA-binding motif"/>
    <property type="match status" value="1"/>
</dbReference>
<evidence type="ECO:0000256" key="1">
    <source>
        <dbReference type="PROSITE-ProRule" id="PRU00182"/>
    </source>
</evidence>
<dbReference type="Proteomes" id="UP000187485">
    <property type="component" value="Unassembled WGS sequence"/>
</dbReference>
<comment type="caution">
    <text evidence="2">The sequence shown here is derived from an EMBL/GenBank/DDBJ whole genome shotgun (WGS) entry which is preliminary data.</text>
</comment>
<dbReference type="Pfam" id="PF13275">
    <property type="entry name" value="S4_2"/>
    <property type="match status" value="1"/>
</dbReference>
<reference evidence="3" key="1">
    <citation type="submission" date="2016-12" db="EMBL/GenBank/DDBJ databases">
        <title>Draft Genome Sequences od Carboxydothermus pertinax and islandicus, Hydrogenogenic Carboxydotrophic Bacteria.</title>
        <authorList>
            <person name="Fukuyama Y."/>
            <person name="Ohmae K."/>
            <person name="Yoneda Y."/>
            <person name="Yoshida T."/>
            <person name="Sako Y."/>
        </authorList>
    </citation>
    <scope>NUCLEOTIDE SEQUENCE [LARGE SCALE GENOMIC DNA]</scope>
    <source>
        <strain evidence="3">Ug1</strain>
    </source>
</reference>
<dbReference type="Gene3D" id="3.10.290.10">
    <property type="entry name" value="RNA-binding S4 domain"/>
    <property type="match status" value="1"/>
</dbReference>
<proteinExistence type="predicted"/>
<protein>
    <submittedName>
        <fullName evidence="2">RNA-binding protein S4</fullName>
    </submittedName>
</protein>